<keyword evidence="4" id="KW-1185">Reference proteome</keyword>
<feature type="region of interest" description="Disordered" evidence="1">
    <location>
        <begin position="1"/>
        <end position="38"/>
    </location>
</feature>
<feature type="region of interest" description="Disordered" evidence="1">
    <location>
        <begin position="279"/>
        <end position="299"/>
    </location>
</feature>
<evidence type="ECO:0000313" key="3">
    <source>
        <dbReference type="EMBL" id="WIA15386.1"/>
    </source>
</evidence>
<evidence type="ECO:0000256" key="1">
    <source>
        <dbReference type="SAM" id="MobiDB-lite"/>
    </source>
</evidence>
<proteinExistence type="predicted"/>
<dbReference type="PANTHER" id="PTHR33591">
    <property type="entry name" value="BETA-CAROTENE ISOMERASE D27"/>
    <property type="match status" value="1"/>
</dbReference>
<name>A0ABY8U1R0_TETOB</name>
<dbReference type="Pfam" id="PF13225">
    <property type="entry name" value="D27-like_C"/>
    <property type="match status" value="1"/>
</dbReference>
<dbReference type="InterPro" id="IPR038938">
    <property type="entry name" value="D27-like"/>
</dbReference>
<sequence>MPNVLNCQHRPAAGSRHRNLRCSSSSSSSSSSRGQPLVCRPHNQQRLQQLRFSHSQAAAATRQAGPAEPVPDYAAIDSQPLNQVVMALFRRKMVAAIGSDSQLSGYEAIIDLTRRLNASYSEARQVQLTTRGILNSLFPSWLPGAFKVMFSKPLPEFSCKLNALATALTCQWLMGPCKVNDVELDDGSVGEGMGVLVERCRYLEQAGCASICINSCKVPTQEFFEKDMGLPLTMTPNYEDFSCQFSFGKAPLPQQLDEAFSTPCFQQCPSRAARYADCSSSSSSSKQTDGGNCPNFLKP</sequence>
<dbReference type="Proteomes" id="UP001244341">
    <property type="component" value="Chromosome 6b"/>
</dbReference>
<dbReference type="PANTHER" id="PTHR33591:SF2">
    <property type="entry name" value="BETA-CAROTENE ISOMERASE D27"/>
    <property type="match status" value="1"/>
</dbReference>
<protein>
    <recommendedName>
        <fullName evidence="2">Beta-carotene isomerase D27-like C-terminal domain-containing protein</fullName>
    </recommendedName>
</protein>
<evidence type="ECO:0000313" key="4">
    <source>
        <dbReference type="Proteomes" id="UP001244341"/>
    </source>
</evidence>
<reference evidence="3 4" key="1">
    <citation type="submission" date="2023-05" db="EMBL/GenBank/DDBJ databases">
        <title>A 100% complete, gapless, phased diploid assembly of the Scenedesmus obliquus UTEX 3031 genome.</title>
        <authorList>
            <person name="Biondi T.C."/>
            <person name="Hanschen E.R."/>
            <person name="Kwon T."/>
            <person name="Eng W."/>
            <person name="Kruse C.P.S."/>
            <person name="Koehler S.I."/>
            <person name="Kunde Y."/>
            <person name="Gleasner C.D."/>
            <person name="You Mak K.T."/>
            <person name="Polle J."/>
            <person name="Hovde B.T."/>
            <person name="Starkenburg S.R."/>
        </authorList>
    </citation>
    <scope>NUCLEOTIDE SEQUENCE [LARGE SCALE GENOMIC DNA]</scope>
    <source>
        <strain evidence="3 4">DOE0152z</strain>
    </source>
</reference>
<feature type="compositionally biased region" description="Low complexity" evidence="1">
    <location>
        <begin position="23"/>
        <end position="32"/>
    </location>
</feature>
<dbReference type="EMBL" id="CP126213">
    <property type="protein sequence ID" value="WIA15386.1"/>
    <property type="molecule type" value="Genomic_DNA"/>
</dbReference>
<organism evidence="3 4">
    <name type="scientific">Tetradesmus obliquus</name>
    <name type="common">Green alga</name>
    <name type="synonym">Acutodesmus obliquus</name>
    <dbReference type="NCBI Taxonomy" id="3088"/>
    <lineage>
        <taxon>Eukaryota</taxon>
        <taxon>Viridiplantae</taxon>
        <taxon>Chlorophyta</taxon>
        <taxon>core chlorophytes</taxon>
        <taxon>Chlorophyceae</taxon>
        <taxon>CS clade</taxon>
        <taxon>Sphaeropleales</taxon>
        <taxon>Scenedesmaceae</taxon>
        <taxon>Tetradesmus</taxon>
    </lineage>
</organism>
<dbReference type="InterPro" id="IPR025114">
    <property type="entry name" value="D27-like_C"/>
</dbReference>
<evidence type="ECO:0000259" key="2">
    <source>
        <dbReference type="Pfam" id="PF13225"/>
    </source>
</evidence>
<gene>
    <name evidence="3" type="ORF">OEZ85_002048</name>
</gene>
<accession>A0ABY8U1R0</accession>
<feature type="domain" description="Beta-carotene isomerase D27-like C-terminal" evidence="2">
    <location>
        <begin position="172"/>
        <end position="254"/>
    </location>
</feature>